<organism evidence="2 3">
    <name type="scientific">Daphnia magna</name>
    <dbReference type="NCBI Taxonomy" id="35525"/>
    <lineage>
        <taxon>Eukaryota</taxon>
        <taxon>Metazoa</taxon>
        <taxon>Ecdysozoa</taxon>
        <taxon>Arthropoda</taxon>
        <taxon>Crustacea</taxon>
        <taxon>Branchiopoda</taxon>
        <taxon>Diplostraca</taxon>
        <taxon>Cladocera</taxon>
        <taxon>Anomopoda</taxon>
        <taxon>Daphniidae</taxon>
        <taxon>Daphnia</taxon>
    </lineage>
</organism>
<dbReference type="Proteomes" id="UP001234178">
    <property type="component" value="Unassembled WGS sequence"/>
</dbReference>
<reference evidence="2 3" key="1">
    <citation type="journal article" date="2023" name="Nucleic Acids Res.">
        <title>The hologenome of Daphnia magna reveals possible DNA methylation and microbiome-mediated evolution of the host genome.</title>
        <authorList>
            <person name="Chaturvedi A."/>
            <person name="Li X."/>
            <person name="Dhandapani V."/>
            <person name="Marshall H."/>
            <person name="Kissane S."/>
            <person name="Cuenca-Cambronero M."/>
            <person name="Asole G."/>
            <person name="Calvet F."/>
            <person name="Ruiz-Romero M."/>
            <person name="Marangio P."/>
            <person name="Guigo R."/>
            <person name="Rago D."/>
            <person name="Mirbahai L."/>
            <person name="Eastwood N."/>
            <person name="Colbourne J.K."/>
            <person name="Zhou J."/>
            <person name="Mallon E."/>
            <person name="Orsini L."/>
        </authorList>
    </citation>
    <scope>NUCLEOTIDE SEQUENCE [LARGE SCALE GENOMIC DNA]</scope>
    <source>
        <strain evidence="2">LRV0_1</strain>
    </source>
</reference>
<evidence type="ECO:0000313" key="3">
    <source>
        <dbReference type="Proteomes" id="UP001234178"/>
    </source>
</evidence>
<accession>A0ABQ9YP13</accession>
<sequence length="83" mass="9234">MRKQLTEVAEKISRSRPSSLDVQYDDRSAISNFGPYMKIFIRHGVPDSTEGSTPSGNNEPSWASTASKPITTSRDNYSPHTMD</sequence>
<dbReference type="EMBL" id="JAOYFB010000001">
    <property type="protein sequence ID" value="KAK4002291.1"/>
    <property type="molecule type" value="Genomic_DNA"/>
</dbReference>
<keyword evidence="3" id="KW-1185">Reference proteome</keyword>
<name>A0ABQ9YP13_9CRUS</name>
<comment type="caution">
    <text evidence="2">The sequence shown here is derived from an EMBL/GenBank/DDBJ whole genome shotgun (WGS) entry which is preliminary data.</text>
</comment>
<feature type="compositionally biased region" description="Polar residues" evidence="1">
    <location>
        <begin position="49"/>
        <end position="83"/>
    </location>
</feature>
<protein>
    <submittedName>
        <fullName evidence="2">Uncharacterized protein</fullName>
    </submittedName>
</protein>
<feature type="region of interest" description="Disordered" evidence="1">
    <location>
        <begin position="44"/>
        <end position="83"/>
    </location>
</feature>
<gene>
    <name evidence="2" type="ORF">OUZ56_004128</name>
</gene>
<proteinExistence type="predicted"/>
<evidence type="ECO:0000256" key="1">
    <source>
        <dbReference type="SAM" id="MobiDB-lite"/>
    </source>
</evidence>
<evidence type="ECO:0000313" key="2">
    <source>
        <dbReference type="EMBL" id="KAK4002291.1"/>
    </source>
</evidence>